<evidence type="ECO:0000256" key="1">
    <source>
        <dbReference type="SAM" id="Coils"/>
    </source>
</evidence>
<protein>
    <submittedName>
        <fullName evidence="4">Uncharacterized protein</fullName>
    </submittedName>
</protein>
<evidence type="ECO:0000256" key="2">
    <source>
        <dbReference type="SAM" id="MobiDB-lite"/>
    </source>
</evidence>
<feature type="coiled-coil region" evidence="1">
    <location>
        <begin position="23"/>
        <end position="50"/>
    </location>
</feature>
<sequence length="164" mass="18281">MFSIMLFIFLCFFGILAVLVYMLRSQERLVRQLHEEHAQLRLLLRAVESRMDYLDGGQPAAGPSNTDSPEQQHIHMNSAPLAEAEMDMDSNQHENTYHPVRAAKLTARSADTAQNPSYDPLLHLSFDPPAGNGQEVRAASSPAVDPALDLHFDPMDVTQAVARR</sequence>
<proteinExistence type="predicted"/>
<feature type="region of interest" description="Disordered" evidence="2">
    <location>
        <begin position="54"/>
        <end position="99"/>
    </location>
</feature>
<name>A0A7W8C4A3_9BACT</name>
<keyword evidence="3" id="KW-0472">Membrane</keyword>
<gene>
    <name evidence="4" type="ORF">HNQ38_002623</name>
</gene>
<dbReference type="AlphaFoldDB" id="A0A7W8C4A3"/>
<keyword evidence="3" id="KW-1133">Transmembrane helix</keyword>
<comment type="caution">
    <text evidence="4">The sequence shown here is derived from an EMBL/GenBank/DDBJ whole genome shotgun (WGS) entry which is preliminary data.</text>
</comment>
<evidence type="ECO:0000256" key="3">
    <source>
        <dbReference type="SAM" id="Phobius"/>
    </source>
</evidence>
<keyword evidence="3" id="KW-0812">Transmembrane</keyword>
<keyword evidence="1" id="KW-0175">Coiled coil</keyword>
<keyword evidence="5" id="KW-1185">Reference proteome</keyword>
<dbReference type="EMBL" id="JACHGO010000008">
    <property type="protein sequence ID" value="MBB5144508.1"/>
    <property type="molecule type" value="Genomic_DNA"/>
</dbReference>
<feature type="region of interest" description="Disordered" evidence="2">
    <location>
        <begin position="113"/>
        <end position="142"/>
    </location>
</feature>
<evidence type="ECO:0000313" key="4">
    <source>
        <dbReference type="EMBL" id="MBB5144508.1"/>
    </source>
</evidence>
<dbReference type="Proteomes" id="UP000539075">
    <property type="component" value="Unassembled WGS sequence"/>
</dbReference>
<reference evidence="4 5" key="1">
    <citation type="submission" date="2020-08" db="EMBL/GenBank/DDBJ databases">
        <title>Genomic Encyclopedia of Type Strains, Phase IV (KMG-IV): sequencing the most valuable type-strain genomes for metagenomic binning, comparative biology and taxonomic classification.</title>
        <authorList>
            <person name="Goeker M."/>
        </authorList>
    </citation>
    <scope>NUCLEOTIDE SEQUENCE [LARGE SCALE GENOMIC DNA]</scope>
    <source>
        <strain evidence="4 5">DSM 11275</strain>
    </source>
</reference>
<dbReference type="RefSeq" id="WP_183721590.1">
    <property type="nucleotide sequence ID" value="NZ_JACHGO010000008.1"/>
</dbReference>
<feature type="transmembrane region" description="Helical" evidence="3">
    <location>
        <begin position="6"/>
        <end position="23"/>
    </location>
</feature>
<evidence type="ECO:0000313" key="5">
    <source>
        <dbReference type="Proteomes" id="UP000539075"/>
    </source>
</evidence>
<accession>A0A7W8C4A3</accession>
<feature type="compositionally biased region" description="Polar residues" evidence="2">
    <location>
        <begin position="63"/>
        <end position="75"/>
    </location>
</feature>
<organism evidence="4 5">
    <name type="scientific">Desulfovibrio intestinalis</name>
    <dbReference type="NCBI Taxonomy" id="58621"/>
    <lineage>
        <taxon>Bacteria</taxon>
        <taxon>Pseudomonadati</taxon>
        <taxon>Thermodesulfobacteriota</taxon>
        <taxon>Desulfovibrionia</taxon>
        <taxon>Desulfovibrionales</taxon>
        <taxon>Desulfovibrionaceae</taxon>
        <taxon>Desulfovibrio</taxon>
    </lineage>
</organism>